<dbReference type="AlphaFoldDB" id="A0AAV6N7S4"/>
<evidence type="ECO:0008006" key="3">
    <source>
        <dbReference type="Google" id="ProtNLM"/>
    </source>
</evidence>
<sequence length="79" mass="8985">MPRVIVFDHLTILCAISQRVLHAIFTVDPTADEFHQILLLVKDLYRPWRLGEVANSFSQGCIPPITTTVTVLCFQFVDL</sequence>
<gene>
    <name evidence="1" type="ORF">SDJN03_12340</name>
</gene>
<protein>
    <recommendedName>
        <fullName evidence="3">Secreted protein</fullName>
    </recommendedName>
</protein>
<name>A0AAV6N7S4_9ROSI</name>
<feature type="non-terminal residue" evidence="1">
    <location>
        <position position="1"/>
    </location>
</feature>
<accession>A0AAV6N7S4</accession>
<reference evidence="1 2" key="1">
    <citation type="journal article" date="2021" name="Hortic Res">
        <title>The domestication of Cucurbita argyrosperma as revealed by the genome of its wild relative.</title>
        <authorList>
            <person name="Barrera-Redondo J."/>
            <person name="Sanchez-de la Vega G."/>
            <person name="Aguirre-Liguori J.A."/>
            <person name="Castellanos-Morales G."/>
            <person name="Gutierrez-Guerrero Y.T."/>
            <person name="Aguirre-Dugua X."/>
            <person name="Aguirre-Planter E."/>
            <person name="Tenaillon M.I."/>
            <person name="Lira-Saade R."/>
            <person name="Eguiarte L.E."/>
        </authorList>
    </citation>
    <scope>NUCLEOTIDE SEQUENCE [LARGE SCALE GENOMIC DNA]</scope>
    <source>
        <strain evidence="1">JBR-2021</strain>
    </source>
</reference>
<dbReference type="EMBL" id="JAGKQH010000008">
    <property type="protein sequence ID" value="KAG6592864.1"/>
    <property type="molecule type" value="Genomic_DNA"/>
</dbReference>
<organism evidence="1 2">
    <name type="scientific">Cucurbita argyrosperma subsp. sororia</name>
    <dbReference type="NCBI Taxonomy" id="37648"/>
    <lineage>
        <taxon>Eukaryota</taxon>
        <taxon>Viridiplantae</taxon>
        <taxon>Streptophyta</taxon>
        <taxon>Embryophyta</taxon>
        <taxon>Tracheophyta</taxon>
        <taxon>Spermatophyta</taxon>
        <taxon>Magnoliopsida</taxon>
        <taxon>eudicotyledons</taxon>
        <taxon>Gunneridae</taxon>
        <taxon>Pentapetalae</taxon>
        <taxon>rosids</taxon>
        <taxon>fabids</taxon>
        <taxon>Cucurbitales</taxon>
        <taxon>Cucurbitaceae</taxon>
        <taxon>Cucurbiteae</taxon>
        <taxon>Cucurbita</taxon>
    </lineage>
</organism>
<evidence type="ECO:0000313" key="1">
    <source>
        <dbReference type="EMBL" id="KAG6592864.1"/>
    </source>
</evidence>
<proteinExistence type="predicted"/>
<comment type="caution">
    <text evidence="1">The sequence shown here is derived from an EMBL/GenBank/DDBJ whole genome shotgun (WGS) entry which is preliminary data.</text>
</comment>
<keyword evidence="2" id="KW-1185">Reference proteome</keyword>
<dbReference type="Proteomes" id="UP000685013">
    <property type="component" value="Chromosome 8"/>
</dbReference>
<evidence type="ECO:0000313" key="2">
    <source>
        <dbReference type="Proteomes" id="UP000685013"/>
    </source>
</evidence>